<keyword evidence="7 9" id="KW-0472">Membrane</keyword>
<evidence type="ECO:0000256" key="3">
    <source>
        <dbReference type="ARBA" id="ARBA00022679"/>
    </source>
</evidence>
<comment type="similarity">
    <text evidence="2">Belongs to the wax synthase family.</text>
</comment>
<feature type="transmembrane region" description="Helical" evidence="9">
    <location>
        <begin position="28"/>
        <end position="47"/>
    </location>
</feature>
<dbReference type="InterPro" id="IPR017088">
    <property type="entry name" value="Wax_synthase_Magnoliopsida"/>
</dbReference>
<dbReference type="PIRSF" id="PIRSF037006">
    <property type="entry name" value="Wax_synthase"/>
    <property type="match status" value="1"/>
</dbReference>
<evidence type="ECO:0000256" key="9">
    <source>
        <dbReference type="SAM" id="Phobius"/>
    </source>
</evidence>
<reference evidence="11" key="1">
    <citation type="submission" date="2020-06" db="EMBL/GenBank/DDBJ databases">
        <authorList>
            <person name="Li T."/>
            <person name="Hu X."/>
            <person name="Zhang T."/>
            <person name="Song X."/>
            <person name="Zhang H."/>
            <person name="Dai N."/>
            <person name="Sheng W."/>
            <person name="Hou X."/>
            <person name="Wei L."/>
        </authorList>
    </citation>
    <scope>NUCLEOTIDE SEQUENCE</scope>
    <source>
        <strain evidence="11">G01</strain>
        <tissue evidence="11">Leaf</tissue>
    </source>
</reference>
<reference evidence="11" key="2">
    <citation type="journal article" date="2024" name="Plant">
        <title>Genomic evolution and insights into agronomic trait innovations of Sesamum species.</title>
        <authorList>
            <person name="Miao H."/>
            <person name="Wang L."/>
            <person name="Qu L."/>
            <person name="Liu H."/>
            <person name="Sun Y."/>
            <person name="Le M."/>
            <person name="Wang Q."/>
            <person name="Wei S."/>
            <person name="Zheng Y."/>
            <person name="Lin W."/>
            <person name="Duan Y."/>
            <person name="Cao H."/>
            <person name="Xiong S."/>
            <person name="Wang X."/>
            <person name="Wei L."/>
            <person name="Li C."/>
            <person name="Ma Q."/>
            <person name="Ju M."/>
            <person name="Zhao R."/>
            <person name="Li G."/>
            <person name="Mu C."/>
            <person name="Tian Q."/>
            <person name="Mei H."/>
            <person name="Zhang T."/>
            <person name="Gao T."/>
            <person name="Zhang H."/>
        </authorList>
    </citation>
    <scope>NUCLEOTIDE SEQUENCE</scope>
    <source>
        <strain evidence="11">G01</strain>
    </source>
</reference>
<organism evidence="11">
    <name type="scientific">Sesamum angustifolium</name>
    <dbReference type="NCBI Taxonomy" id="2727405"/>
    <lineage>
        <taxon>Eukaryota</taxon>
        <taxon>Viridiplantae</taxon>
        <taxon>Streptophyta</taxon>
        <taxon>Embryophyta</taxon>
        <taxon>Tracheophyta</taxon>
        <taxon>Spermatophyta</taxon>
        <taxon>Magnoliopsida</taxon>
        <taxon>eudicotyledons</taxon>
        <taxon>Gunneridae</taxon>
        <taxon>Pentapetalae</taxon>
        <taxon>asterids</taxon>
        <taxon>lamiids</taxon>
        <taxon>Lamiales</taxon>
        <taxon>Pedaliaceae</taxon>
        <taxon>Sesamum</taxon>
    </lineage>
</organism>
<dbReference type="InterPro" id="IPR044851">
    <property type="entry name" value="Wax_synthase"/>
</dbReference>
<dbReference type="Pfam" id="PF13813">
    <property type="entry name" value="MBOAT_2"/>
    <property type="match status" value="1"/>
</dbReference>
<dbReference type="InterPro" id="IPR032805">
    <property type="entry name" value="Wax_synthase_dom"/>
</dbReference>
<feature type="transmembrane region" description="Helical" evidence="9">
    <location>
        <begin position="287"/>
        <end position="304"/>
    </location>
</feature>
<gene>
    <name evidence="11" type="ORF">Sangu_0909300</name>
</gene>
<evidence type="ECO:0000313" key="11">
    <source>
        <dbReference type="EMBL" id="KAL0353280.1"/>
    </source>
</evidence>
<feature type="transmembrane region" description="Helical" evidence="9">
    <location>
        <begin position="175"/>
        <end position="197"/>
    </location>
</feature>
<evidence type="ECO:0000256" key="7">
    <source>
        <dbReference type="ARBA" id="ARBA00023136"/>
    </source>
</evidence>
<name>A0AAW2PAS4_9LAMI</name>
<feature type="transmembrane region" description="Helical" evidence="9">
    <location>
        <begin position="316"/>
        <end position="336"/>
    </location>
</feature>
<proteinExistence type="inferred from homology"/>
<evidence type="ECO:0000256" key="5">
    <source>
        <dbReference type="ARBA" id="ARBA00022989"/>
    </source>
</evidence>
<sequence>MSHKHRQGQMEADIINVMKYWMEGEINTFIKVWISAYLSLCYCYFASQILPKGRHRLAAFLPVVGLFLLLPLQLHSMHLGGVTSFFLAWLATFKLLLFAFGQGPLAIPSISLPRFLAVACLPIKLIQPSKSQESGKNHSEKGHKSFLNYFIKAILFALIIKTYDYEDHIHPRIIMVIYCFHIYLSLEIILAIAAAMARSLLAAEIEPQFNEPYLSTSLQDFWGRRWNLMVTRILRPTVYLPVFDWSSSILGREWAALPAVMATFIISGLMHEFIFYQLGRVKPTWEITWFFVLHGACLVVEIVVKKAVNGRWRLPRLIGTTLSIGLVMVTGFWLFFPQLLRCKADERALAELAAIGTFVKDVVRPLNLNVNSYISFS</sequence>
<evidence type="ECO:0000256" key="2">
    <source>
        <dbReference type="ARBA" id="ARBA00007282"/>
    </source>
</evidence>
<dbReference type="AlphaFoldDB" id="A0AAW2PAS4"/>
<evidence type="ECO:0000256" key="8">
    <source>
        <dbReference type="ARBA" id="ARBA00023315"/>
    </source>
</evidence>
<keyword evidence="6" id="KW-0443">Lipid metabolism</keyword>
<evidence type="ECO:0000256" key="4">
    <source>
        <dbReference type="ARBA" id="ARBA00022692"/>
    </source>
</evidence>
<feature type="transmembrane region" description="Helical" evidence="9">
    <location>
        <begin position="79"/>
        <end position="100"/>
    </location>
</feature>
<accession>A0AAW2PAS4</accession>
<dbReference type="GO" id="GO:0008374">
    <property type="term" value="F:O-acyltransferase activity"/>
    <property type="evidence" value="ECO:0007669"/>
    <property type="project" value="InterPro"/>
</dbReference>
<evidence type="ECO:0000256" key="6">
    <source>
        <dbReference type="ARBA" id="ARBA00023098"/>
    </source>
</evidence>
<dbReference type="EMBL" id="JACGWK010000005">
    <property type="protein sequence ID" value="KAL0353280.1"/>
    <property type="molecule type" value="Genomic_DNA"/>
</dbReference>
<feature type="transmembrane region" description="Helical" evidence="9">
    <location>
        <begin position="254"/>
        <end position="275"/>
    </location>
</feature>
<dbReference type="PANTHER" id="PTHR31595">
    <property type="entry name" value="LONG-CHAIN-ALCOHOL O-FATTY-ACYLTRANSFERASE 3-RELATED"/>
    <property type="match status" value="1"/>
</dbReference>
<dbReference type="GO" id="GO:0006629">
    <property type="term" value="P:lipid metabolic process"/>
    <property type="evidence" value="ECO:0007669"/>
    <property type="project" value="UniProtKB-KW"/>
</dbReference>
<keyword evidence="5 9" id="KW-1133">Transmembrane helix</keyword>
<evidence type="ECO:0000259" key="10">
    <source>
        <dbReference type="Pfam" id="PF13813"/>
    </source>
</evidence>
<dbReference type="PANTHER" id="PTHR31595:SF77">
    <property type="entry name" value="ACYL-COA--STEROL O-ACYLTRANSFERASE 1-LIKE"/>
    <property type="match status" value="1"/>
</dbReference>
<dbReference type="GO" id="GO:0016020">
    <property type="term" value="C:membrane"/>
    <property type="evidence" value="ECO:0007669"/>
    <property type="project" value="UniProtKB-SubCell"/>
</dbReference>
<feature type="transmembrane region" description="Helical" evidence="9">
    <location>
        <begin position="53"/>
        <end position="72"/>
    </location>
</feature>
<comment type="subcellular location">
    <subcellularLocation>
        <location evidence="1">Membrane</location>
        <topology evidence="1">Multi-pass membrane protein</topology>
    </subcellularLocation>
</comment>
<keyword evidence="3" id="KW-0808">Transferase</keyword>
<feature type="transmembrane region" description="Helical" evidence="9">
    <location>
        <begin position="146"/>
        <end position="163"/>
    </location>
</feature>
<evidence type="ECO:0000256" key="1">
    <source>
        <dbReference type="ARBA" id="ARBA00004141"/>
    </source>
</evidence>
<keyword evidence="8" id="KW-0012">Acyltransferase</keyword>
<feature type="domain" description="Wax synthase" evidence="10">
    <location>
        <begin position="206"/>
        <end position="292"/>
    </location>
</feature>
<comment type="caution">
    <text evidence="11">The sequence shown here is derived from an EMBL/GenBank/DDBJ whole genome shotgun (WGS) entry which is preliminary data.</text>
</comment>
<protein>
    <submittedName>
        <fullName evidence="11">Acyl-CoA--sterol O-acyltransferase 1</fullName>
    </submittedName>
</protein>
<keyword evidence="4 9" id="KW-0812">Transmembrane</keyword>